<dbReference type="Pfam" id="PF06695">
    <property type="entry name" value="Sm_multidrug_ex"/>
    <property type="match status" value="1"/>
</dbReference>
<name>A0ABS6G2E5_9FIRM</name>
<keyword evidence="1" id="KW-0472">Membrane</keyword>
<organism evidence="2 3">
    <name type="scientific">Alkaliphilus flagellatus</name>
    <dbReference type="NCBI Taxonomy" id="2841507"/>
    <lineage>
        <taxon>Bacteria</taxon>
        <taxon>Bacillati</taxon>
        <taxon>Bacillota</taxon>
        <taxon>Clostridia</taxon>
        <taxon>Peptostreptococcales</taxon>
        <taxon>Natronincolaceae</taxon>
        <taxon>Alkaliphilus</taxon>
    </lineage>
</organism>
<proteinExistence type="predicted"/>
<dbReference type="InterPro" id="IPR009577">
    <property type="entry name" value="Sm_multidrug_ex"/>
</dbReference>
<feature type="transmembrane region" description="Helical" evidence="1">
    <location>
        <begin position="39"/>
        <end position="61"/>
    </location>
</feature>
<dbReference type="PANTHER" id="PTHR36007">
    <property type="entry name" value="TRANSPORT PROTEIN-RELATED"/>
    <property type="match status" value="1"/>
</dbReference>
<dbReference type="Proteomes" id="UP000779508">
    <property type="component" value="Unassembled WGS sequence"/>
</dbReference>
<keyword evidence="1" id="KW-1133">Transmembrane helix</keyword>
<reference evidence="2 3" key="1">
    <citation type="submission" date="2021-06" db="EMBL/GenBank/DDBJ databases">
        <authorList>
            <person name="Sun Q."/>
            <person name="Li D."/>
        </authorList>
    </citation>
    <scope>NUCLEOTIDE SEQUENCE [LARGE SCALE GENOMIC DNA]</scope>
    <source>
        <strain evidence="2 3">MSJ-5</strain>
    </source>
</reference>
<keyword evidence="1" id="KW-0812">Transmembrane</keyword>
<feature type="transmembrane region" description="Helical" evidence="1">
    <location>
        <begin position="12"/>
        <end position="33"/>
    </location>
</feature>
<feature type="transmembrane region" description="Helical" evidence="1">
    <location>
        <begin position="97"/>
        <end position="123"/>
    </location>
</feature>
<evidence type="ECO:0000313" key="2">
    <source>
        <dbReference type="EMBL" id="MBU5676645.1"/>
    </source>
</evidence>
<comment type="caution">
    <text evidence="2">The sequence shown here is derived from an EMBL/GenBank/DDBJ whole genome shotgun (WGS) entry which is preliminary data.</text>
</comment>
<feature type="transmembrane region" description="Helical" evidence="1">
    <location>
        <begin position="129"/>
        <end position="153"/>
    </location>
</feature>
<gene>
    <name evidence="2" type="ORF">KQI88_09460</name>
</gene>
<dbReference type="EMBL" id="JAHLQK010000003">
    <property type="protein sequence ID" value="MBU5676645.1"/>
    <property type="molecule type" value="Genomic_DNA"/>
</dbReference>
<protein>
    <submittedName>
        <fullName evidence="2">Small multi-drug export protein</fullName>
    </submittedName>
</protein>
<keyword evidence="3" id="KW-1185">Reference proteome</keyword>
<dbReference type="PANTHER" id="PTHR36007:SF2">
    <property type="entry name" value="TRANSPORT PROTEIN-RELATED"/>
    <property type="match status" value="1"/>
</dbReference>
<evidence type="ECO:0000256" key="1">
    <source>
        <dbReference type="SAM" id="Phobius"/>
    </source>
</evidence>
<dbReference type="RefSeq" id="WP_216416650.1">
    <property type="nucleotide sequence ID" value="NZ_JAHLQK010000003.1"/>
</dbReference>
<sequence length="155" mass="17137">MEKILEIITKEIMVLLIAAMPLMELKGAIPIGVSMGLSPIHATILGILGSLIPVPFLLFFLKPIFIRLRRTKFFRSFVDKLVKSTLKKSKKIKKYSIIGLIIFVAIPLPGTGVWTGSLAAILFNIRFRHAFPAIALGNTIAGAIMFILSYIMVNI</sequence>
<accession>A0ABS6G2E5</accession>
<evidence type="ECO:0000313" key="3">
    <source>
        <dbReference type="Proteomes" id="UP000779508"/>
    </source>
</evidence>